<dbReference type="Proteomes" id="UP000186156">
    <property type="component" value="Unassembled WGS sequence"/>
</dbReference>
<organism evidence="2 3">
    <name type="scientific">Alicyclobacillus vulcanalis</name>
    <dbReference type="NCBI Taxonomy" id="252246"/>
    <lineage>
        <taxon>Bacteria</taxon>
        <taxon>Bacillati</taxon>
        <taxon>Bacillota</taxon>
        <taxon>Bacilli</taxon>
        <taxon>Bacillales</taxon>
        <taxon>Alicyclobacillaceae</taxon>
        <taxon>Alicyclobacillus</taxon>
    </lineage>
</organism>
<proteinExistence type="predicted"/>
<keyword evidence="3" id="KW-1185">Reference proteome</keyword>
<evidence type="ECO:0000313" key="3">
    <source>
        <dbReference type="Proteomes" id="UP000186156"/>
    </source>
</evidence>
<gene>
    <name evidence="2" type="ORF">SAMN05421799_101374</name>
</gene>
<evidence type="ECO:0000259" key="1">
    <source>
        <dbReference type="Pfam" id="PF09651"/>
    </source>
</evidence>
<accession>A0A1N7K6B4</accession>
<name>A0A1N7K6B4_9BACL</name>
<evidence type="ECO:0000313" key="2">
    <source>
        <dbReference type="EMBL" id="SIS57098.1"/>
    </source>
</evidence>
<dbReference type="EMBL" id="FTOO01000001">
    <property type="protein sequence ID" value="SIS57098.1"/>
    <property type="molecule type" value="Genomic_DNA"/>
</dbReference>
<feature type="domain" description="CRISPR system ring nuclease SSO1393-like" evidence="1">
    <location>
        <begin position="64"/>
        <end position="202"/>
    </location>
</feature>
<reference evidence="3" key="1">
    <citation type="submission" date="2017-01" db="EMBL/GenBank/DDBJ databases">
        <authorList>
            <person name="Varghese N."/>
            <person name="Submissions S."/>
        </authorList>
    </citation>
    <scope>NUCLEOTIDE SEQUENCE [LARGE SCALE GENOMIC DNA]</scope>
    <source>
        <strain evidence="3">DSM 16176</strain>
    </source>
</reference>
<dbReference type="Pfam" id="PF09651">
    <property type="entry name" value="Cas_APE2256"/>
    <property type="match status" value="1"/>
</dbReference>
<dbReference type="Gene3D" id="3.40.50.10770">
    <property type="entry name" value="Hypothetical protein VC1899 like domain (Restriction endonuclease-like)"/>
    <property type="match status" value="1"/>
</dbReference>
<protein>
    <submittedName>
        <fullName evidence="2">CRISPR-associated protein (Cas_APE2256)</fullName>
    </submittedName>
</protein>
<dbReference type="InterPro" id="IPR013442">
    <property type="entry name" value="SSO1393-like"/>
</dbReference>
<dbReference type="STRING" id="252246.SAMN05421799_101374"/>
<dbReference type="AlphaFoldDB" id="A0A1N7K6B4"/>
<sequence>MDTHVEFWLHGYIERRKKRGLRMSRQRVLISIVGVSAWGNIPLGQRTQASYDQMVENLRERIETSAEMSILLGAEKLPRYRKDRFTHYLLAPDSDEAVLAAKAIQQVSREMGKECYFKEDCDRIRGLDPKDSVSFIRSGLPSLLERIRRIVEEEFPTDPRDATVLLNVTSGFKAITPYTSAMAFLYHLPLVYKYEQSSSILVMHPLPVALDTSLVESHYETFVQLHRAAPLAEWEGREEYQTLRELGYVEEVDDLCALNGTGNLLLFAFERDAAVLDVTKQVLNEIQADARLRACVFKFARSAQLRDNKTENKNGHVVFDDGNNPYRIFYEEGVVPRVYAAHADHALAYARQLQRSKNSSHVYTRVRLVKTRDDIRVEAFSSEVHQMN</sequence>